<dbReference type="Gene3D" id="3.40.50.720">
    <property type="entry name" value="NAD(P)-binding Rossmann-like Domain"/>
    <property type="match status" value="1"/>
</dbReference>
<organism evidence="2 3">
    <name type="scientific">Didymella rabiei</name>
    <name type="common">Chickpea ascochyta blight fungus</name>
    <name type="synonym">Mycosphaerella rabiei</name>
    <dbReference type="NCBI Taxonomy" id="5454"/>
    <lineage>
        <taxon>Eukaryota</taxon>
        <taxon>Fungi</taxon>
        <taxon>Dikarya</taxon>
        <taxon>Ascomycota</taxon>
        <taxon>Pezizomycotina</taxon>
        <taxon>Dothideomycetes</taxon>
        <taxon>Pleosporomycetidae</taxon>
        <taxon>Pleosporales</taxon>
        <taxon>Pleosporineae</taxon>
        <taxon>Didymellaceae</taxon>
        <taxon>Ascochyta</taxon>
    </lineage>
</organism>
<reference evidence="2 3" key="1">
    <citation type="journal article" date="2016" name="Sci. Rep.">
        <title>Draft genome sequencing and secretome analysis of fungal phytopathogen Ascochyta rabiei provides insight into the necrotrophic effector repertoire.</title>
        <authorList>
            <person name="Verma S."/>
            <person name="Gazara R.K."/>
            <person name="Nizam S."/>
            <person name="Parween S."/>
            <person name="Chattopadhyay D."/>
            <person name="Verma P.K."/>
        </authorList>
    </citation>
    <scope>NUCLEOTIDE SEQUENCE [LARGE SCALE GENOMIC DNA]</scope>
    <source>
        <strain evidence="2 3">ArDII</strain>
    </source>
</reference>
<evidence type="ECO:0000256" key="1">
    <source>
        <dbReference type="SAM" id="MobiDB-lite"/>
    </source>
</evidence>
<dbReference type="AlphaFoldDB" id="A0A163BBT8"/>
<evidence type="ECO:0000313" key="3">
    <source>
        <dbReference type="Proteomes" id="UP000076837"/>
    </source>
</evidence>
<sequence>MTSFTISDSDLDQIKDQVVLITGASSGIDLATLRRIVQHGGEVYASDLNPLPEPNAASVPVSKVDVTDWKQQVELSRPDALSSSPLAPPTAHPHQRHRALLDRHRYPIPRGTLRDKRQPATRRRTSPLRHPTHGRCDAARRASVQRARKLHGSGERRQGVPPADSEDDLTQLQVMKDLMCAVESGE</sequence>
<keyword evidence="3" id="KW-1185">Reference proteome</keyword>
<dbReference type="EMBL" id="JYNV01000241">
    <property type="protein sequence ID" value="KZM21678.1"/>
    <property type="molecule type" value="Genomic_DNA"/>
</dbReference>
<proteinExistence type="predicted"/>
<dbReference type="SUPFAM" id="SSF51735">
    <property type="entry name" value="NAD(P)-binding Rossmann-fold domains"/>
    <property type="match status" value="1"/>
</dbReference>
<protein>
    <submittedName>
        <fullName evidence="2">Oxidoreductase</fullName>
    </submittedName>
</protein>
<dbReference type="InterPro" id="IPR036291">
    <property type="entry name" value="NAD(P)-bd_dom_sf"/>
</dbReference>
<gene>
    <name evidence="2" type="ORF">ST47_g7183</name>
</gene>
<evidence type="ECO:0000313" key="2">
    <source>
        <dbReference type="EMBL" id="KZM21678.1"/>
    </source>
</evidence>
<dbReference type="OrthoDB" id="37659at2759"/>
<comment type="caution">
    <text evidence="2">The sequence shown here is derived from an EMBL/GenBank/DDBJ whole genome shotgun (WGS) entry which is preliminary data.</text>
</comment>
<feature type="region of interest" description="Disordered" evidence="1">
    <location>
        <begin position="76"/>
        <end position="170"/>
    </location>
</feature>
<name>A0A163BBT8_DIDRA</name>
<feature type="compositionally biased region" description="Basic residues" evidence="1">
    <location>
        <begin position="119"/>
        <end position="133"/>
    </location>
</feature>
<dbReference type="STRING" id="5454.A0A163BBT8"/>
<dbReference type="Proteomes" id="UP000076837">
    <property type="component" value="Unassembled WGS sequence"/>
</dbReference>
<accession>A0A163BBT8</accession>